<dbReference type="EnsemblPlants" id="Bo5g113950.1">
    <property type="protein sequence ID" value="Bo5g113950.1"/>
    <property type="gene ID" value="Bo5g113950"/>
</dbReference>
<dbReference type="Gramene" id="Bo5g113950.1">
    <property type="protein sequence ID" value="Bo5g113950.1"/>
    <property type="gene ID" value="Bo5g113950"/>
</dbReference>
<dbReference type="Pfam" id="PF07734">
    <property type="entry name" value="FBA_1"/>
    <property type="match status" value="1"/>
</dbReference>
<dbReference type="HOGENOM" id="CLU_034692_0_0_1"/>
<name>A0A0D3CIE6_BRAOL</name>
<protein>
    <recommendedName>
        <fullName evidence="1">F-box associated beta-propeller type 1 domain-containing protein</fullName>
    </recommendedName>
</protein>
<proteinExistence type="predicted"/>
<dbReference type="STRING" id="109376.A0A0D3CIE6"/>
<evidence type="ECO:0000313" key="2">
    <source>
        <dbReference type="EnsemblPlants" id="Bo5g113950.1"/>
    </source>
</evidence>
<dbReference type="OMA" id="ANEMTWI"/>
<dbReference type="InterPro" id="IPR006527">
    <property type="entry name" value="F-box-assoc_dom_typ1"/>
</dbReference>
<keyword evidence="3" id="KW-1185">Reference proteome</keyword>
<accession>A0A0D3CIE6</accession>
<feature type="domain" description="F-box associated beta-propeller type 1" evidence="1">
    <location>
        <begin position="192"/>
        <end position="370"/>
    </location>
</feature>
<dbReference type="NCBIfam" id="TIGR01640">
    <property type="entry name" value="F_box_assoc_1"/>
    <property type="match status" value="1"/>
</dbReference>
<dbReference type="AlphaFoldDB" id="A0A0D3CIE6"/>
<dbReference type="InterPro" id="IPR017451">
    <property type="entry name" value="F-box-assoc_interact_dom"/>
</dbReference>
<organism evidence="2 3">
    <name type="scientific">Brassica oleracea var. oleracea</name>
    <dbReference type="NCBI Taxonomy" id="109376"/>
    <lineage>
        <taxon>Eukaryota</taxon>
        <taxon>Viridiplantae</taxon>
        <taxon>Streptophyta</taxon>
        <taxon>Embryophyta</taxon>
        <taxon>Tracheophyta</taxon>
        <taxon>Spermatophyta</taxon>
        <taxon>Magnoliopsida</taxon>
        <taxon>eudicotyledons</taxon>
        <taxon>Gunneridae</taxon>
        <taxon>Pentapetalae</taxon>
        <taxon>rosids</taxon>
        <taxon>malvids</taxon>
        <taxon>Brassicales</taxon>
        <taxon>Brassicaceae</taxon>
        <taxon>Brassiceae</taxon>
        <taxon>Brassica</taxon>
    </lineage>
</organism>
<reference evidence="2 3" key="1">
    <citation type="journal article" date="2014" name="Genome Biol.">
        <title>Transcriptome and methylome profiling reveals relics of genome dominance in the mesopolyploid Brassica oleracea.</title>
        <authorList>
            <person name="Parkin I.A."/>
            <person name="Koh C."/>
            <person name="Tang H."/>
            <person name="Robinson S.J."/>
            <person name="Kagale S."/>
            <person name="Clarke W.E."/>
            <person name="Town C.D."/>
            <person name="Nixon J."/>
            <person name="Krishnakumar V."/>
            <person name="Bidwell S.L."/>
            <person name="Denoeud F."/>
            <person name="Belcram H."/>
            <person name="Links M.G."/>
            <person name="Just J."/>
            <person name="Clarke C."/>
            <person name="Bender T."/>
            <person name="Huebert T."/>
            <person name="Mason A.S."/>
            <person name="Pires J.C."/>
            <person name="Barker G."/>
            <person name="Moore J."/>
            <person name="Walley P.G."/>
            <person name="Manoli S."/>
            <person name="Batley J."/>
            <person name="Edwards D."/>
            <person name="Nelson M.N."/>
            <person name="Wang X."/>
            <person name="Paterson A.H."/>
            <person name="King G."/>
            <person name="Bancroft I."/>
            <person name="Chalhoub B."/>
            <person name="Sharpe A.G."/>
        </authorList>
    </citation>
    <scope>NUCLEOTIDE SEQUENCE</scope>
    <source>
        <strain evidence="2 3">cv. TO1000</strain>
    </source>
</reference>
<evidence type="ECO:0000313" key="3">
    <source>
        <dbReference type="Proteomes" id="UP000032141"/>
    </source>
</evidence>
<dbReference type="Proteomes" id="UP000032141">
    <property type="component" value="Chromosome C5"/>
</dbReference>
<evidence type="ECO:0000259" key="1">
    <source>
        <dbReference type="Pfam" id="PF07734"/>
    </source>
</evidence>
<sequence length="385" mass="44485">MEESLEGIFNMVQVNPVRRRCSAQVMQLGVDPHKRRYSLGLASQQAARSTCKKWNSLYKDESFTKNQRGKAAYDNMVVMDSCPRCPNFVALWALMREAEYTGLNEAPSKPGTFSRLTRPAKRTLRVCLVRVDLKGVHNNKDGLVEISTKLMGQQNRVKVHREFMVCDGLLLCFRKNGNPLIWNPYLGQVRTVEYEMYDFKSDSWRDLAVTCDWIIEDYREGFSLKGNNYFVAERKKELVEMGEYLVCFDFTRDSVTLSPVREEQLAVLLYSADRYEVEIRITTKIEANEMTWINFLKVDVKPFTGIIWECLRFGIGSFLVDEKKKVALIWDNYCNQAYVTGEDNYFKQVAPGGSTYLPRVFSYVPSLVQIQKGPEQAGGKRKVRY</sequence>
<reference evidence="2" key="2">
    <citation type="submission" date="2015-03" db="UniProtKB">
        <authorList>
            <consortium name="EnsemblPlants"/>
        </authorList>
    </citation>
    <scope>IDENTIFICATION</scope>
</reference>